<dbReference type="SUPFAM" id="SSF54373">
    <property type="entry name" value="FAD-linked reductases, C-terminal domain"/>
    <property type="match status" value="1"/>
</dbReference>
<comment type="caution">
    <text evidence="7">The sequence shown here is derived from an EMBL/GenBank/DDBJ whole genome shotgun (WGS) entry which is preliminary data.</text>
</comment>
<name>A0A3M2L5P5_9NOCA</name>
<dbReference type="Pfam" id="PF01266">
    <property type="entry name" value="DAO"/>
    <property type="match status" value="1"/>
</dbReference>
<gene>
    <name evidence="7" type="ORF">EBN03_16975</name>
</gene>
<evidence type="ECO:0000256" key="2">
    <source>
        <dbReference type="ARBA" id="ARBA00022630"/>
    </source>
</evidence>
<protein>
    <submittedName>
        <fullName evidence="7">N-methyl-L-tryptophan oxidase</fullName>
    </submittedName>
</protein>
<dbReference type="EMBL" id="RFFH01000006">
    <property type="protein sequence ID" value="RMI31863.1"/>
    <property type="molecule type" value="Genomic_DNA"/>
</dbReference>
<dbReference type="Gene3D" id="3.50.50.60">
    <property type="entry name" value="FAD/NAD(P)-binding domain"/>
    <property type="match status" value="1"/>
</dbReference>
<reference evidence="7 8" key="1">
    <citation type="submission" date="2018-10" db="EMBL/GenBank/DDBJ databases">
        <title>Isolation from cow dung.</title>
        <authorList>
            <person name="Ling L."/>
        </authorList>
    </citation>
    <scope>NUCLEOTIDE SEQUENCE [LARGE SCALE GENOMIC DNA]</scope>
    <source>
        <strain evidence="7 8">NEAU-LL90</strain>
    </source>
</reference>
<keyword evidence="8" id="KW-1185">Reference proteome</keyword>
<dbReference type="InterPro" id="IPR006076">
    <property type="entry name" value="FAD-dep_OxRdtase"/>
</dbReference>
<dbReference type="PANTHER" id="PTHR10961:SF7">
    <property type="entry name" value="FAD DEPENDENT OXIDOREDUCTASE DOMAIN-CONTAINING PROTEIN"/>
    <property type="match status" value="1"/>
</dbReference>
<evidence type="ECO:0000313" key="7">
    <source>
        <dbReference type="EMBL" id="RMI31863.1"/>
    </source>
</evidence>
<dbReference type="GO" id="GO:0050660">
    <property type="term" value="F:flavin adenine dinucleotide binding"/>
    <property type="evidence" value="ECO:0007669"/>
    <property type="project" value="InterPro"/>
</dbReference>
<keyword evidence="2" id="KW-0285">Flavoprotein</keyword>
<proteinExistence type="predicted"/>
<dbReference type="Gene3D" id="3.30.9.10">
    <property type="entry name" value="D-Amino Acid Oxidase, subunit A, domain 2"/>
    <property type="match status" value="1"/>
</dbReference>
<keyword evidence="3" id="KW-0274">FAD</keyword>
<feature type="compositionally biased region" description="Basic and acidic residues" evidence="5">
    <location>
        <begin position="33"/>
        <end position="43"/>
    </location>
</feature>
<evidence type="ECO:0000256" key="4">
    <source>
        <dbReference type="ARBA" id="ARBA00023002"/>
    </source>
</evidence>
<dbReference type="AlphaFoldDB" id="A0A3M2L5P5"/>
<organism evidence="7 8">
    <name type="scientific">Nocardia stercoris</name>
    <dbReference type="NCBI Taxonomy" id="2483361"/>
    <lineage>
        <taxon>Bacteria</taxon>
        <taxon>Bacillati</taxon>
        <taxon>Actinomycetota</taxon>
        <taxon>Actinomycetes</taxon>
        <taxon>Mycobacteriales</taxon>
        <taxon>Nocardiaceae</taxon>
        <taxon>Nocardia</taxon>
    </lineage>
</organism>
<feature type="compositionally biased region" description="Basic residues" evidence="5">
    <location>
        <begin position="22"/>
        <end position="32"/>
    </location>
</feature>
<evidence type="ECO:0000256" key="1">
    <source>
        <dbReference type="ARBA" id="ARBA00001974"/>
    </source>
</evidence>
<evidence type="ECO:0000256" key="5">
    <source>
        <dbReference type="SAM" id="MobiDB-lite"/>
    </source>
</evidence>
<dbReference type="InterPro" id="IPR045170">
    <property type="entry name" value="MTOX"/>
</dbReference>
<sequence>MAGGAGLAGPRIRAGPRGIRGPLRHPGRHHPLVLRDHRDERHPVAGARRPAAPGRGGGARTDRRLTMGTTDPDVGPTYDVVVVGLGIMGASALYHLARTGLKVLGVEAHGPLNVLGSSHGQSRIFRRAYWEGEQYLPLLERSYAGWMELDGATHDTIAVRTGGLFVGSPDSKLVQGSRDTAVRGGIDHEYLDAGEITARFPAFRVADDAVAIYEPDALMLFADHARLNYLSRAGAAGAEIVYGRTVRALEPASGGALTVRGAGWEVGCGTVVLAVGGWIGRFLPGEIAPLVTPMRIPVYEFDVAESVERDHLPGRFPVFLYEHTDGALVYGLPKWQMVDGGLKLGFHNRQLSPMDIDSGRRPPADAERLELWQTIRPLLPGVRSTGRGTSCVYTMSRDESFLIGRSRELPGVVYASACSGHGFKFAPGIGEVLAQLATEGRSTVDISAFGPERMASADAVQRN</sequence>
<feature type="domain" description="FAD dependent oxidoreductase" evidence="6">
    <location>
        <begin position="79"/>
        <end position="436"/>
    </location>
</feature>
<dbReference type="NCBIfam" id="NF008425">
    <property type="entry name" value="PRK11259.1"/>
    <property type="match status" value="1"/>
</dbReference>
<evidence type="ECO:0000259" key="6">
    <source>
        <dbReference type="Pfam" id="PF01266"/>
    </source>
</evidence>
<dbReference type="SUPFAM" id="SSF51905">
    <property type="entry name" value="FAD/NAD(P)-binding domain"/>
    <property type="match status" value="1"/>
</dbReference>
<comment type="cofactor">
    <cofactor evidence="1">
        <name>FAD</name>
        <dbReference type="ChEBI" id="CHEBI:57692"/>
    </cofactor>
</comment>
<keyword evidence="4" id="KW-0560">Oxidoreductase</keyword>
<evidence type="ECO:0000256" key="3">
    <source>
        <dbReference type="ARBA" id="ARBA00022827"/>
    </source>
</evidence>
<dbReference type="PANTHER" id="PTHR10961">
    <property type="entry name" value="PEROXISOMAL SARCOSINE OXIDASE"/>
    <property type="match status" value="1"/>
</dbReference>
<dbReference type="Proteomes" id="UP000279275">
    <property type="component" value="Unassembled WGS sequence"/>
</dbReference>
<feature type="region of interest" description="Disordered" evidence="5">
    <location>
        <begin position="1"/>
        <end position="71"/>
    </location>
</feature>
<evidence type="ECO:0000313" key="8">
    <source>
        <dbReference type="Proteomes" id="UP000279275"/>
    </source>
</evidence>
<accession>A0A3M2L5P5</accession>
<feature type="compositionally biased region" description="Low complexity" evidence="5">
    <location>
        <begin position="8"/>
        <end position="21"/>
    </location>
</feature>
<dbReference type="InterPro" id="IPR036188">
    <property type="entry name" value="FAD/NAD-bd_sf"/>
</dbReference>
<dbReference type="GO" id="GO:0008115">
    <property type="term" value="F:sarcosine oxidase activity"/>
    <property type="evidence" value="ECO:0007669"/>
    <property type="project" value="TreeGrafter"/>
</dbReference>